<sequence length="196" mass="21573">MTVGTDVVDVNRETLEPLPQFSLKQVLAITMAFTVLGFGIGFLVAARNEAPSSIDVGFTLDMVDYHDQAVRMALVVLNKPDIDGGVRNFATEVLLFPRWKLGIMDTYLANWHQQRGDLERTSMQWMDMGTPVAAMPGMATAAQLENLKGAGGADADRLFLTMMREHHRGGVHMSQYAAAHASDGDVRELATRMAQY</sequence>
<keyword evidence="1" id="KW-0472">Membrane</keyword>
<dbReference type="Gene3D" id="1.20.1260.10">
    <property type="match status" value="1"/>
</dbReference>
<evidence type="ECO:0000313" key="3">
    <source>
        <dbReference type="EMBL" id="CAB4909622.1"/>
    </source>
</evidence>
<feature type="transmembrane region" description="Helical" evidence="1">
    <location>
        <begin position="26"/>
        <end position="46"/>
    </location>
</feature>
<keyword evidence="1" id="KW-1133">Transmembrane helix</keyword>
<keyword evidence="1" id="KW-0812">Transmembrane</keyword>
<proteinExistence type="predicted"/>
<protein>
    <submittedName>
        <fullName evidence="3">Unannotated protein</fullName>
    </submittedName>
</protein>
<gene>
    <name evidence="3" type="ORF">UFOPK3543_01407</name>
</gene>
<evidence type="ECO:0000259" key="2">
    <source>
        <dbReference type="Pfam" id="PF03713"/>
    </source>
</evidence>
<reference evidence="3" key="1">
    <citation type="submission" date="2020-05" db="EMBL/GenBank/DDBJ databases">
        <authorList>
            <person name="Chiriac C."/>
            <person name="Salcher M."/>
            <person name="Ghai R."/>
            <person name="Kavagutti S V."/>
        </authorList>
    </citation>
    <scope>NUCLEOTIDE SEQUENCE</scope>
</reference>
<organism evidence="3">
    <name type="scientific">freshwater metagenome</name>
    <dbReference type="NCBI Taxonomy" id="449393"/>
    <lineage>
        <taxon>unclassified sequences</taxon>
        <taxon>metagenomes</taxon>
        <taxon>ecological metagenomes</taxon>
    </lineage>
</organism>
<accession>A0A6J7GP03</accession>
<dbReference type="AlphaFoldDB" id="A0A6J7GP03"/>
<evidence type="ECO:0000256" key="1">
    <source>
        <dbReference type="SAM" id="Phobius"/>
    </source>
</evidence>
<dbReference type="InterPro" id="IPR012347">
    <property type="entry name" value="Ferritin-like"/>
</dbReference>
<feature type="domain" description="DUF305" evidence="2">
    <location>
        <begin position="55"/>
        <end position="195"/>
    </location>
</feature>
<name>A0A6J7GP03_9ZZZZ</name>
<dbReference type="PANTHER" id="PTHR36933:SF1">
    <property type="entry name" value="SLL0788 PROTEIN"/>
    <property type="match status" value="1"/>
</dbReference>
<dbReference type="InterPro" id="IPR005183">
    <property type="entry name" value="DUF305_CopM-like"/>
</dbReference>
<dbReference type="PANTHER" id="PTHR36933">
    <property type="entry name" value="SLL0788 PROTEIN"/>
    <property type="match status" value="1"/>
</dbReference>
<dbReference type="EMBL" id="CAFBMH010000045">
    <property type="protein sequence ID" value="CAB4909622.1"/>
    <property type="molecule type" value="Genomic_DNA"/>
</dbReference>
<dbReference type="Pfam" id="PF03713">
    <property type="entry name" value="DUF305"/>
    <property type="match status" value="1"/>
</dbReference>